<protein>
    <submittedName>
        <fullName evidence="1">Membrane protein insertion efficiency factor YidD</fullName>
    </submittedName>
</protein>
<dbReference type="RefSeq" id="WP_148951970.1">
    <property type="nucleotide sequence ID" value="NZ_CP043312.1"/>
</dbReference>
<accession>A0A5C0UII8</accession>
<dbReference type="EMBL" id="CP043312">
    <property type="protein sequence ID" value="QEK39609.1"/>
    <property type="molecule type" value="Genomic_DNA"/>
</dbReference>
<reference evidence="1 2" key="1">
    <citation type="submission" date="2019-08" db="EMBL/GenBank/DDBJ databases">
        <title>Highly reduced genomes of protist endosymbionts show evolutionary convergence.</title>
        <authorList>
            <person name="George E."/>
            <person name="Husnik F."/>
            <person name="Tashyreva D."/>
            <person name="Prokopchuk G."/>
            <person name="Horak A."/>
            <person name="Kwong W.K."/>
            <person name="Lukes J."/>
            <person name="Keeling P.J."/>
        </authorList>
    </citation>
    <scope>NUCLEOTIDE SEQUENCE [LARGE SCALE GENOMIC DNA]</scope>
    <source>
        <strain evidence="1">1621</strain>
    </source>
</reference>
<dbReference type="NCBIfam" id="TIGR00278">
    <property type="entry name" value="membrane protein insertion efficiency factor YidD"/>
    <property type="match status" value="1"/>
</dbReference>
<dbReference type="AlphaFoldDB" id="A0A5C0UII8"/>
<gene>
    <name evidence="1" type="ORF">FZC37_01505</name>
</gene>
<evidence type="ECO:0000313" key="2">
    <source>
        <dbReference type="Proteomes" id="UP000323844"/>
    </source>
</evidence>
<dbReference type="PANTHER" id="PTHR33383">
    <property type="entry name" value="MEMBRANE PROTEIN INSERTION EFFICIENCY FACTOR-RELATED"/>
    <property type="match status" value="1"/>
</dbReference>
<dbReference type="InterPro" id="IPR002696">
    <property type="entry name" value="Membr_insert_effic_factor_YidD"/>
</dbReference>
<name>A0A5C0UII8_9RICK</name>
<dbReference type="OrthoDB" id="9801753at2"/>
<dbReference type="Pfam" id="PF01809">
    <property type="entry name" value="YidD"/>
    <property type="match status" value="1"/>
</dbReference>
<dbReference type="KEGG" id="snay:FZC37_01505"/>
<dbReference type="Proteomes" id="UP000323844">
    <property type="component" value="Chromosome"/>
</dbReference>
<organism evidence="1 2">
    <name type="scientific">Candidatus Sneabacter namystus</name>
    <dbReference type="NCBI Taxonomy" id="2601646"/>
    <lineage>
        <taxon>Bacteria</taxon>
        <taxon>Pseudomonadati</taxon>
        <taxon>Pseudomonadota</taxon>
        <taxon>Alphaproteobacteria</taxon>
        <taxon>Rickettsiales</taxon>
        <taxon>Rickettsiaceae</taxon>
        <taxon>Rickettsieae</taxon>
        <taxon>Candidatus Sneabacter</taxon>
    </lineage>
</organism>
<dbReference type="SMART" id="SM01234">
    <property type="entry name" value="Haemolytic"/>
    <property type="match status" value="1"/>
</dbReference>
<keyword evidence="2" id="KW-1185">Reference proteome</keyword>
<proteinExistence type="predicted"/>
<dbReference type="PANTHER" id="PTHR33383:SF1">
    <property type="entry name" value="MEMBRANE PROTEIN INSERTION EFFICIENCY FACTOR-RELATED"/>
    <property type="match status" value="1"/>
</dbReference>
<sequence>MKNVFKSLAAIEIPLKYAFVICIKAYQYLISPVLFRNCCIFHISCSSYALRALRKYRIEKAILLTTIRIARCNTFLPPKRSTTRNK</sequence>
<evidence type="ECO:0000313" key="1">
    <source>
        <dbReference type="EMBL" id="QEK39609.1"/>
    </source>
</evidence>